<dbReference type="RefSeq" id="XP_017782288.1">
    <property type="nucleotide sequence ID" value="XM_017926799.1"/>
</dbReference>
<keyword evidence="1" id="KW-0862">Zinc</keyword>
<organism evidence="3 4">
    <name type="scientific">Nicrophorus vespilloides</name>
    <name type="common">Boreal carrion beetle</name>
    <dbReference type="NCBI Taxonomy" id="110193"/>
    <lineage>
        <taxon>Eukaryota</taxon>
        <taxon>Metazoa</taxon>
        <taxon>Ecdysozoa</taxon>
        <taxon>Arthropoda</taxon>
        <taxon>Hexapoda</taxon>
        <taxon>Insecta</taxon>
        <taxon>Pterygota</taxon>
        <taxon>Neoptera</taxon>
        <taxon>Endopterygota</taxon>
        <taxon>Coleoptera</taxon>
        <taxon>Polyphaga</taxon>
        <taxon>Staphyliniformia</taxon>
        <taxon>Silphidae</taxon>
        <taxon>Nicrophorinae</taxon>
        <taxon>Nicrophorus</taxon>
    </lineage>
</organism>
<dbReference type="PANTHER" id="PTHR46179:SF26">
    <property type="entry name" value="ZINC FINGER PROTEIN 423 HOMOLOG"/>
    <property type="match status" value="1"/>
</dbReference>
<dbReference type="InterPro" id="IPR036236">
    <property type="entry name" value="Znf_C2H2_sf"/>
</dbReference>
<accession>A0ABM1N638</accession>
<dbReference type="Gene3D" id="3.30.160.60">
    <property type="entry name" value="Classic Zinc Finger"/>
    <property type="match status" value="7"/>
</dbReference>
<evidence type="ECO:0000256" key="1">
    <source>
        <dbReference type="PROSITE-ProRule" id="PRU00042"/>
    </source>
</evidence>
<feature type="domain" description="C2H2-type" evidence="2">
    <location>
        <begin position="431"/>
        <end position="458"/>
    </location>
</feature>
<dbReference type="PROSITE" id="PS00028">
    <property type="entry name" value="ZINC_FINGER_C2H2_1"/>
    <property type="match status" value="8"/>
</dbReference>
<feature type="domain" description="C2H2-type" evidence="2">
    <location>
        <begin position="341"/>
        <end position="370"/>
    </location>
</feature>
<feature type="domain" description="C2H2-type" evidence="2">
    <location>
        <begin position="310"/>
        <end position="339"/>
    </location>
</feature>
<name>A0ABM1N638_NICVS</name>
<feature type="domain" description="C2H2-type" evidence="2">
    <location>
        <begin position="401"/>
        <end position="430"/>
    </location>
</feature>
<proteinExistence type="predicted"/>
<feature type="domain" description="C2H2-type" evidence="2">
    <location>
        <begin position="218"/>
        <end position="247"/>
    </location>
</feature>
<evidence type="ECO:0000313" key="4">
    <source>
        <dbReference type="RefSeq" id="XP_017782288.1"/>
    </source>
</evidence>
<keyword evidence="3" id="KW-1185">Reference proteome</keyword>
<dbReference type="Proteomes" id="UP000695000">
    <property type="component" value="Unplaced"/>
</dbReference>
<dbReference type="SMART" id="SM00355">
    <property type="entry name" value="ZnF_C2H2"/>
    <property type="match status" value="9"/>
</dbReference>
<dbReference type="PANTHER" id="PTHR46179">
    <property type="entry name" value="ZINC FINGER PROTEIN"/>
    <property type="match status" value="1"/>
</dbReference>
<keyword evidence="1" id="KW-0863">Zinc-finger</keyword>
<keyword evidence="1" id="KW-0479">Metal-binding</keyword>
<evidence type="ECO:0000313" key="3">
    <source>
        <dbReference type="Proteomes" id="UP000695000"/>
    </source>
</evidence>
<dbReference type="InterPro" id="IPR051061">
    <property type="entry name" value="Zinc_finger_trans_reg"/>
</dbReference>
<sequence>MATMKSDLELFSVDDNSTFLESSLIEDSGNFDEWLDKNGVQYIIKNECLNPNMISNELDPLMNQINTNDTLDGFSDSESNLMKGFEASTRQLHFKTLTCKSKYLESTLPGGMNVEFQLDDSKILILITNNTNDVIPFPEMYISLSDLGGQITIPKQKVPVISLERVVLAENLDAYMPCLNLETNLRLYICPKPDCPLVYTRFGAAKLHTFMQIGHKPFKCDYPNCTWAFYNSFKLRRHQESHTNSKDFVCIVDNCGRKFTNIYNLNIHIKNHHEKPANLPCHVAGCNQKFQTARLRDKHFKTHDSKEAPFQCPHKNCNRSFFLMTGLTSHARIHTHRESELKCDYPNCGKVFEQPCRLKEHSRQHTGFRPYICTYDQCTWSFTTASKLKRHQSTHTKERKFHCTIGTCNKSFLRSEHLKEHTLTHIGPRSFNCEVCSASFFGKSSLYLHVKKHHPEQNQASAKAKSVEQEPETPTPEMLLEQAIQSLGVPSDMMLGTGLLPEEPLVLLENDNFSTVNLRDLE</sequence>
<evidence type="ECO:0000259" key="2">
    <source>
        <dbReference type="PROSITE" id="PS50157"/>
    </source>
</evidence>
<feature type="domain" description="C2H2-type" evidence="2">
    <location>
        <begin position="371"/>
        <end position="400"/>
    </location>
</feature>
<gene>
    <name evidence="4" type="primary">LOC108566767</name>
</gene>
<dbReference type="GeneID" id="108566767"/>
<dbReference type="SUPFAM" id="SSF57667">
    <property type="entry name" value="beta-beta-alpha zinc fingers"/>
    <property type="match status" value="4"/>
</dbReference>
<dbReference type="Pfam" id="PF00096">
    <property type="entry name" value="zf-C2H2"/>
    <property type="match status" value="2"/>
</dbReference>
<dbReference type="PROSITE" id="PS50157">
    <property type="entry name" value="ZINC_FINGER_C2H2_2"/>
    <property type="match status" value="7"/>
</dbReference>
<dbReference type="InterPro" id="IPR013087">
    <property type="entry name" value="Znf_C2H2_type"/>
</dbReference>
<reference evidence="4" key="1">
    <citation type="submission" date="2025-08" db="UniProtKB">
        <authorList>
            <consortium name="RefSeq"/>
        </authorList>
    </citation>
    <scope>IDENTIFICATION</scope>
    <source>
        <tissue evidence="4">Whole Larva</tissue>
    </source>
</reference>
<protein>
    <submittedName>
        <fullName evidence="4">Zinc finger protein ZXDC-like</fullName>
    </submittedName>
</protein>
<feature type="domain" description="C2H2-type" evidence="2">
    <location>
        <begin position="248"/>
        <end position="277"/>
    </location>
</feature>